<accession>A0A2V5IQL9</accession>
<evidence type="ECO:0000256" key="1">
    <source>
        <dbReference type="SAM" id="Coils"/>
    </source>
</evidence>
<evidence type="ECO:0000256" key="2">
    <source>
        <dbReference type="SAM" id="MobiDB-lite"/>
    </source>
</evidence>
<dbReference type="SUPFAM" id="SSF58022">
    <property type="entry name" value="XRCC4, C-terminal oligomerization domain"/>
    <property type="match status" value="1"/>
</dbReference>
<gene>
    <name evidence="3" type="ORF">BP00DRAFT_426108</name>
</gene>
<feature type="coiled-coil region" evidence="1">
    <location>
        <begin position="169"/>
        <end position="218"/>
    </location>
</feature>
<evidence type="ECO:0000313" key="3">
    <source>
        <dbReference type="EMBL" id="PYI30870.1"/>
    </source>
</evidence>
<protein>
    <recommendedName>
        <fullName evidence="5">DNA repair protein XRCC4</fullName>
    </recommendedName>
</protein>
<dbReference type="PANTHER" id="PTHR42067">
    <property type="entry name" value="YALI0C15378P"/>
    <property type="match status" value="1"/>
</dbReference>
<sequence length="385" mass="43492">MSINKSDQPPRILRFSRSDEPKACVLLHVTRRGPSALDLDLVGTEGECPFTGAVRQSHLNSYRSKNYQGTEDDWTQIILHVLGQAEQCEKDQDLFAGLEALAIISGLETQDKEIKLVIRKKVQTITQKLGTLVLKQNDEQAIHLYDWTSTSVERADSFERRCSILLGRYRAAEQRIKDLDAQLDELLSAKTRHDEQLMKNLMQLLNEKKLKIRNQQRVIAPTEAAVEEEFRTQRTRPGGSRQTTAVKRRANGSASTPSYEVFGSDTGFEDSEDDRDKRHESSKAVSGTESGTDNELSLGQRPSGEEDESTTDEDIPPLPSHGPRMSNSSPQQTHSQFLSKKQLTPQRREIPFPRMRGNATATIRTYRHKNKEARDSMGDSDDDEL</sequence>
<organism evidence="3 4">
    <name type="scientific">Aspergillus indologenus CBS 114.80</name>
    <dbReference type="NCBI Taxonomy" id="1450541"/>
    <lineage>
        <taxon>Eukaryota</taxon>
        <taxon>Fungi</taxon>
        <taxon>Dikarya</taxon>
        <taxon>Ascomycota</taxon>
        <taxon>Pezizomycotina</taxon>
        <taxon>Eurotiomycetes</taxon>
        <taxon>Eurotiomycetidae</taxon>
        <taxon>Eurotiales</taxon>
        <taxon>Aspergillaceae</taxon>
        <taxon>Aspergillus</taxon>
        <taxon>Aspergillus subgen. Circumdati</taxon>
    </lineage>
</organism>
<reference evidence="3 4" key="1">
    <citation type="submission" date="2018-02" db="EMBL/GenBank/DDBJ databases">
        <title>The genomes of Aspergillus section Nigri reveals drivers in fungal speciation.</title>
        <authorList>
            <consortium name="DOE Joint Genome Institute"/>
            <person name="Vesth T.C."/>
            <person name="Nybo J."/>
            <person name="Theobald S."/>
            <person name="Brandl J."/>
            <person name="Frisvad J.C."/>
            <person name="Nielsen K.F."/>
            <person name="Lyhne E.K."/>
            <person name="Kogle M.E."/>
            <person name="Kuo A."/>
            <person name="Riley R."/>
            <person name="Clum A."/>
            <person name="Nolan M."/>
            <person name="Lipzen A."/>
            <person name="Salamov A."/>
            <person name="Henrissat B."/>
            <person name="Wiebenga A."/>
            <person name="De vries R.P."/>
            <person name="Grigoriev I.V."/>
            <person name="Mortensen U.H."/>
            <person name="Andersen M.R."/>
            <person name="Baker S.E."/>
        </authorList>
    </citation>
    <scope>NUCLEOTIDE SEQUENCE [LARGE SCALE GENOMIC DNA]</scope>
    <source>
        <strain evidence="3 4">CBS 114.80</strain>
    </source>
</reference>
<feature type="compositionally biased region" description="Polar residues" evidence="2">
    <location>
        <begin position="283"/>
        <end position="297"/>
    </location>
</feature>
<dbReference type="PANTHER" id="PTHR42067:SF1">
    <property type="entry name" value="MITOTIC APPARATUS PROTEIN P62"/>
    <property type="match status" value="1"/>
</dbReference>
<feature type="compositionally biased region" description="Acidic residues" evidence="2">
    <location>
        <begin position="305"/>
        <end position="315"/>
    </location>
</feature>
<name>A0A2V5IQL9_9EURO</name>
<feature type="region of interest" description="Disordered" evidence="2">
    <location>
        <begin position="227"/>
        <end position="385"/>
    </location>
</feature>
<evidence type="ECO:0008006" key="5">
    <source>
        <dbReference type="Google" id="ProtNLM"/>
    </source>
</evidence>
<dbReference type="EMBL" id="KZ825510">
    <property type="protein sequence ID" value="PYI30870.1"/>
    <property type="molecule type" value="Genomic_DNA"/>
</dbReference>
<feature type="compositionally biased region" description="Polar residues" evidence="2">
    <location>
        <begin position="325"/>
        <end position="345"/>
    </location>
</feature>
<evidence type="ECO:0000313" key="4">
    <source>
        <dbReference type="Proteomes" id="UP000248817"/>
    </source>
</evidence>
<dbReference type="Proteomes" id="UP000248817">
    <property type="component" value="Unassembled WGS sequence"/>
</dbReference>
<keyword evidence="1" id="KW-0175">Coiled coil</keyword>
<dbReference type="AlphaFoldDB" id="A0A2V5IQL9"/>
<keyword evidence="4" id="KW-1185">Reference proteome</keyword>
<proteinExistence type="predicted"/>